<dbReference type="Gene3D" id="2.40.128.620">
    <property type="match status" value="1"/>
</dbReference>
<evidence type="ECO:0000313" key="7">
    <source>
        <dbReference type="Proteomes" id="UP000053825"/>
    </source>
</evidence>
<feature type="domain" description="CUB" evidence="5">
    <location>
        <begin position="615"/>
        <end position="733"/>
    </location>
</feature>
<feature type="compositionally biased region" description="Polar residues" evidence="4">
    <location>
        <begin position="412"/>
        <end position="424"/>
    </location>
</feature>
<dbReference type="SUPFAM" id="SSF49854">
    <property type="entry name" value="Spermadhesin, CUB domain"/>
    <property type="match status" value="2"/>
</dbReference>
<evidence type="ECO:0000259" key="5">
    <source>
        <dbReference type="PROSITE" id="PS01180"/>
    </source>
</evidence>
<dbReference type="PROSITE" id="PS50068">
    <property type="entry name" value="LDLRA_2"/>
    <property type="match status" value="1"/>
</dbReference>
<dbReference type="AlphaFoldDB" id="A0A0L7QTF3"/>
<dbReference type="SMART" id="SM00042">
    <property type="entry name" value="CUB"/>
    <property type="match status" value="2"/>
</dbReference>
<dbReference type="Pfam" id="PF00431">
    <property type="entry name" value="CUB"/>
    <property type="match status" value="2"/>
</dbReference>
<dbReference type="SMART" id="SM00192">
    <property type="entry name" value="LDLa"/>
    <property type="match status" value="1"/>
</dbReference>
<dbReference type="InterPro" id="IPR035914">
    <property type="entry name" value="Sperma_CUB_dom_sf"/>
</dbReference>
<dbReference type="PANTHER" id="PTHR24251">
    <property type="entry name" value="OVOCHYMASE-RELATED"/>
    <property type="match status" value="1"/>
</dbReference>
<dbReference type="EMBL" id="KQ414743">
    <property type="protein sequence ID" value="KOC61927.1"/>
    <property type="molecule type" value="Genomic_DNA"/>
</dbReference>
<name>A0A0L7QTF3_9HYME</name>
<keyword evidence="7" id="KW-1185">Reference proteome</keyword>
<evidence type="ECO:0000256" key="4">
    <source>
        <dbReference type="SAM" id="MobiDB-lite"/>
    </source>
</evidence>
<accession>A0A0L7QTF3</accession>
<keyword evidence="2 3" id="KW-1015">Disulfide bond</keyword>
<proteinExistence type="predicted"/>
<dbReference type="PROSITE" id="PS01180">
    <property type="entry name" value="CUB"/>
    <property type="match status" value="2"/>
</dbReference>
<feature type="disulfide bond" evidence="3">
    <location>
        <begin position="743"/>
        <end position="755"/>
    </location>
</feature>
<dbReference type="Gene3D" id="2.60.120.290">
    <property type="entry name" value="Spermadhesin, CUB domain"/>
    <property type="match status" value="2"/>
</dbReference>
<dbReference type="InterPro" id="IPR000859">
    <property type="entry name" value="CUB_dom"/>
</dbReference>
<dbReference type="FunFam" id="2.60.120.290:FF:000013">
    <property type="entry name" value="Membrane frizzled-related protein"/>
    <property type="match status" value="1"/>
</dbReference>
<feature type="region of interest" description="Disordered" evidence="4">
    <location>
        <begin position="252"/>
        <end position="287"/>
    </location>
</feature>
<protein>
    <submittedName>
        <fullName evidence="6">Neuropilin and tolloid-like protein 2</fullName>
    </submittedName>
</protein>
<comment type="caution">
    <text evidence="3">Lacks conserved residue(s) required for the propagation of feature annotation.</text>
</comment>
<reference evidence="6 7" key="1">
    <citation type="submission" date="2015-07" db="EMBL/GenBank/DDBJ databases">
        <title>The genome of Habropoda laboriosa.</title>
        <authorList>
            <person name="Pan H."/>
            <person name="Kapheim K."/>
        </authorList>
    </citation>
    <scope>NUCLEOTIDE SEQUENCE [LARGE SCALE GENOMIC DNA]</scope>
    <source>
        <strain evidence="6">0110345459</strain>
    </source>
</reference>
<evidence type="ECO:0000313" key="6">
    <source>
        <dbReference type="EMBL" id="KOC61927.1"/>
    </source>
</evidence>
<feature type="compositionally biased region" description="Basic residues" evidence="4">
    <location>
        <begin position="268"/>
        <end position="278"/>
    </location>
</feature>
<feature type="region of interest" description="Disordered" evidence="4">
    <location>
        <begin position="412"/>
        <end position="439"/>
    </location>
</feature>
<dbReference type="PROSITE" id="PS01209">
    <property type="entry name" value="LDLRA_1"/>
    <property type="match status" value="1"/>
</dbReference>
<sequence>MLLQGAAVIVRVEPVHGGIGRFQFINAPEEEPTMVARLPQQVLLLLVLGYHDEDYEAKDRRILSYSHQDPVDPDTNIFLEQLTIADTQLVSHGVLSIDTVNTDRASIRHFPPSSRVDPSCQRGNSSSADGQHRRNERDAKIELAEREVAPLPSGNVSRRAVSAGARLSTSSFDGSGHFPCVYVHTRVEFVQDEAENVGRKQANREKAANAKENIERRRMDRKMNPSGRINGGYIEKRMRGLVLLILKDSTGRGEDQEQKGCNQSTVARKVKPRDRKKAVQLTGTAAEATRETEESRWSTYDARRSGRTFGWWFSSTDRTTGESKSIGKFRQTTSWYADTSSTGVTVELLESASESLDEDDEEEEKIEMHGSLVTTTATTATSSRTANNDTGKVINSTVSSWRTSDISQKINPSASRTFIQSTPERSSHGKDILPSGSFDNIVPTKEVRLPQHSRRNQRLVSSTVPTPYIANDVVRRQMRHVPDVCEKFSVGDETKQEFYSPNYPDNYPNLTECVRVLEADKGMLLKLDFRDEFKLEESADCRYDFLEVRDGQHGYSNLLGNFCGTNFPPEITSKTRYLWLRFHSDDSIEGKGFKAVWNMIPRPTYPGVPPEPEPCVTYVSGMEAIINSDDVLDRKKLSEKEGIPLDCMWNITVKEGWKIQLTFSDPFKLQRPNECDANFVDIFKERTDMSSREKNFCGSIADTVLIGTNTAFVRFYAEPKALNSSFEAVMTALRDRDPGDKPCSDDEYYCEDATCIAAELQCNGRVNCRFRWDEEDQSCNVSEQTLYRGLMQRRFSSGSSIFSNASAAISISFSLYLRLCKEKLALCALSTGKRASRNSWPELFHSMCVNAKAE</sequence>
<dbReference type="InterPro" id="IPR023415">
    <property type="entry name" value="LDLR_class-A_CS"/>
</dbReference>
<dbReference type="InterPro" id="IPR036055">
    <property type="entry name" value="LDL_receptor-like_sf"/>
</dbReference>
<dbReference type="OrthoDB" id="9971251at2759"/>
<evidence type="ECO:0000256" key="1">
    <source>
        <dbReference type="ARBA" id="ARBA00022737"/>
    </source>
</evidence>
<feature type="disulfide bond" evidence="3">
    <location>
        <begin position="750"/>
        <end position="768"/>
    </location>
</feature>
<dbReference type="CDD" id="cd00112">
    <property type="entry name" value="LDLa"/>
    <property type="match status" value="1"/>
</dbReference>
<dbReference type="CDD" id="cd00041">
    <property type="entry name" value="CUB"/>
    <property type="match status" value="2"/>
</dbReference>
<gene>
    <name evidence="6" type="ORF">WH47_06054</name>
</gene>
<organism evidence="6 7">
    <name type="scientific">Habropoda laboriosa</name>
    <dbReference type="NCBI Taxonomy" id="597456"/>
    <lineage>
        <taxon>Eukaryota</taxon>
        <taxon>Metazoa</taxon>
        <taxon>Ecdysozoa</taxon>
        <taxon>Arthropoda</taxon>
        <taxon>Hexapoda</taxon>
        <taxon>Insecta</taxon>
        <taxon>Pterygota</taxon>
        <taxon>Neoptera</taxon>
        <taxon>Endopterygota</taxon>
        <taxon>Hymenoptera</taxon>
        <taxon>Apocrita</taxon>
        <taxon>Aculeata</taxon>
        <taxon>Apoidea</taxon>
        <taxon>Anthophila</taxon>
        <taxon>Apidae</taxon>
        <taxon>Habropoda</taxon>
    </lineage>
</organism>
<keyword evidence="1" id="KW-0677">Repeat</keyword>
<evidence type="ECO:0000256" key="2">
    <source>
        <dbReference type="ARBA" id="ARBA00023157"/>
    </source>
</evidence>
<dbReference type="InterPro" id="IPR002172">
    <property type="entry name" value="LDrepeatLR_classA_rpt"/>
</dbReference>
<evidence type="ECO:0000256" key="3">
    <source>
        <dbReference type="PROSITE-ProRule" id="PRU00124"/>
    </source>
</evidence>
<dbReference type="PANTHER" id="PTHR24251:SF28">
    <property type="entry name" value="NEUROPILIN AND TOLLOID-LIKE, ISOFORM B"/>
    <property type="match status" value="1"/>
</dbReference>
<feature type="region of interest" description="Disordered" evidence="4">
    <location>
        <begin position="108"/>
        <end position="136"/>
    </location>
</feature>
<feature type="domain" description="CUB" evidence="5">
    <location>
        <begin position="485"/>
        <end position="600"/>
    </location>
</feature>
<dbReference type="Proteomes" id="UP000053825">
    <property type="component" value="Unassembled WGS sequence"/>
</dbReference>
<dbReference type="SUPFAM" id="SSF57424">
    <property type="entry name" value="LDL receptor-like module"/>
    <property type="match status" value="1"/>
</dbReference>